<evidence type="ECO:0000313" key="3">
    <source>
        <dbReference type="Proteomes" id="UP001221150"/>
    </source>
</evidence>
<dbReference type="RefSeq" id="WP_276110754.1">
    <property type="nucleotide sequence ID" value="NZ_JARJBB010000011.1"/>
</dbReference>
<feature type="domain" description="NAD(P)-binding" evidence="1">
    <location>
        <begin position="7"/>
        <end position="199"/>
    </location>
</feature>
<dbReference type="Gene3D" id="3.40.50.720">
    <property type="entry name" value="NAD(P)-binding Rossmann-like Domain"/>
    <property type="match status" value="1"/>
</dbReference>
<dbReference type="PANTHER" id="PTHR43355">
    <property type="entry name" value="FLAVIN REDUCTASE (NADPH)"/>
    <property type="match status" value="1"/>
</dbReference>
<dbReference type="EMBL" id="JARJBB010000011">
    <property type="protein sequence ID" value="MDF3301196.1"/>
    <property type="molecule type" value="Genomic_DNA"/>
</dbReference>
<dbReference type="PANTHER" id="PTHR43355:SF2">
    <property type="entry name" value="FLAVIN REDUCTASE (NADPH)"/>
    <property type="match status" value="1"/>
</dbReference>
<evidence type="ECO:0000313" key="2">
    <source>
        <dbReference type="EMBL" id="MDF3301196.1"/>
    </source>
</evidence>
<organism evidence="2 3">
    <name type="scientific">Streptomyces tropicalis</name>
    <dbReference type="NCBI Taxonomy" id="3034234"/>
    <lineage>
        <taxon>Bacteria</taxon>
        <taxon>Bacillati</taxon>
        <taxon>Actinomycetota</taxon>
        <taxon>Actinomycetes</taxon>
        <taxon>Kitasatosporales</taxon>
        <taxon>Streptomycetaceae</taxon>
        <taxon>Streptomyces</taxon>
    </lineage>
</organism>
<comment type="caution">
    <text evidence="2">The sequence shown here is derived from an EMBL/GenBank/DDBJ whole genome shotgun (WGS) entry which is preliminary data.</text>
</comment>
<dbReference type="InterPro" id="IPR051606">
    <property type="entry name" value="Polyketide_Oxido-like"/>
</dbReference>
<gene>
    <name evidence="2" type="ORF">P3H78_21720</name>
</gene>
<reference evidence="2 3" key="1">
    <citation type="submission" date="2023-03" db="EMBL/GenBank/DDBJ databases">
        <title>Draft genome sequence of Streptomyces sp. K1PA1 isolated from peat swamp forest in Thailand.</title>
        <authorList>
            <person name="Klaysubun C."/>
            <person name="Duangmal K."/>
        </authorList>
    </citation>
    <scope>NUCLEOTIDE SEQUENCE [LARGE SCALE GENOMIC DNA]</scope>
    <source>
        <strain evidence="2 3">K1PA1</strain>
    </source>
</reference>
<dbReference type="SUPFAM" id="SSF51735">
    <property type="entry name" value="NAD(P)-binding Rossmann-fold domains"/>
    <property type="match status" value="1"/>
</dbReference>
<sequence length="210" mass="21870">MNLTVFGATGGIGQEIVRQALAAGHRVTAVVRDPTRLPVTGAALDVVSADFSDPEALRPAVAGRDAVLSGLGARSRKDAGVATRLTRSVLTAMEAEGVRRLLVVSAGPVGPAPEGDGLLDRAARGLVSAILKDVYADLRTMEAEVSRSATEWTVVRPPRLLDGPLSGSYRTVVGGFPRGGRFIVRADVAHAMLAMVEDPETVRQGVGVAR</sequence>
<dbReference type="Pfam" id="PF13460">
    <property type="entry name" value="NAD_binding_10"/>
    <property type="match status" value="1"/>
</dbReference>
<dbReference type="InterPro" id="IPR016040">
    <property type="entry name" value="NAD(P)-bd_dom"/>
</dbReference>
<dbReference type="Proteomes" id="UP001221150">
    <property type="component" value="Unassembled WGS sequence"/>
</dbReference>
<accession>A0ABT6A970</accession>
<keyword evidence="3" id="KW-1185">Reference proteome</keyword>
<dbReference type="CDD" id="cd05244">
    <property type="entry name" value="BVR-B_like_SDR_a"/>
    <property type="match status" value="1"/>
</dbReference>
<evidence type="ECO:0000259" key="1">
    <source>
        <dbReference type="Pfam" id="PF13460"/>
    </source>
</evidence>
<protein>
    <submittedName>
        <fullName evidence="2">SDR family oxidoreductase</fullName>
    </submittedName>
</protein>
<proteinExistence type="predicted"/>
<dbReference type="InterPro" id="IPR036291">
    <property type="entry name" value="NAD(P)-bd_dom_sf"/>
</dbReference>
<name>A0ABT6A970_9ACTN</name>